<dbReference type="AlphaFoldDB" id="A0A8X7ZQ72"/>
<organism evidence="3 4">
    <name type="scientific">Populus tomentosa</name>
    <name type="common">Chinese white poplar</name>
    <dbReference type="NCBI Taxonomy" id="118781"/>
    <lineage>
        <taxon>Eukaryota</taxon>
        <taxon>Viridiplantae</taxon>
        <taxon>Streptophyta</taxon>
        <taxon>Embryophyta</taxon>
        <taxon>Tracheophyta</taxon>
        <taxon>Spermatophyta</taxon>
        <taxon>Magnoliopsida</taxon>
        <taxon>eudicotyledons</taxon>
        <taxon>Gunneridae</taxon>
        <taxon>Pentapetalae</taxon>
        <taxon>rosids</taxon>
        <taxon>fabids</taxon>
        <taxon>Malpighiales</taxon>
        <taxon>Salicaceae</taxon>
        <taxon>Saliceae</taxon>
        <taxon>Populus</taxon>
    </lineage>
</organism>
<name>A0A8X7ZQ72_POPTO</name>
<dbReference type="GO" id="GO:0016020">
    <property type="term" value="C:membrane"/>
    <property type="evidence" value="ECO:0007669"/>
    <property type="project" value="GOC"/>
</dbReference>
<sequence length="991" mass="112790">MASSLPLPELIFLSPKTRTPKHHHHLLSLSRHTLSKLNVSGKKTKFNLPLRTPVIRALKEDTAVIEEREREILKELNGNGNGRVNGSVERYVNGGLVSVEEGETSSNESLVKFVNGNGAAAVATAEILVEEKKEGSKEEGRQKRIEEIGKEDAWFKRAGQQQIEVLFPLLIILEKLCLIILFHRKEMGLRVLVVHRSYACQVSVAPGGRWSRFKTYSTIQRTLEIWGSVLTFIFKVWLNNQKFSYRGGMTEEKKMVRRKALAKWLKESILRLGPTFIKIGQQFSTRVDILAQEYVDQLSELQDQVPPFPSETAVSIVEEELGAPVDDIFDRFDYEPIAAASLGQVHRARLKGQEVVIKVQRPGLKDLFDIDLKNLRVIAEYLQKVDPKSDGAKRDWVAIYDECANVLYQEIDYTMEASNAELFASNFKEMEYVKVPAIYWEYTTPQVLTMEYVPGIKINKIHALDQLGVDRKRLGRYAVESYLEQILSHGFFHADPVSFIATSGFWWCLKCLLFGILNMTKLFEKVNIYFELIVLLYGDTQKVVQGLVRPLLEGLLHKFKKKDLENSAGDAEGASVLDGLNEGMIDLMPPHLEHPGNIAVDDVNGGRLIFYDFGMMGSISPNIREGLLEAFYGIYERDPDKVIVLKNGGSWPCPGVLEAMIQMGVLVPTGDMTAVRRTALFFLNRFRCSTGMSKIRDLSVNDRQLSHLEEDDITTQSCSYFKVSSFEERLAAQRREREMETAQLGFKKPLSKDEKIEKKKQRLAAIGEDLLSIAADQPFRFPATFTFVVRAFSVLDGIGKGLDPRFDITEIAKPYALELLKFREAGVEVLLKDFRKRWDRQSRAFYNLFRQADRVQKLADTIQRLEQGDLKLRVRTLEAERAFQRVAAVQKTVGSVSLSILGLHKVNLVIFWFIFLVGCSCWKSSKPCNYFISQFHSSTSHCSIHLLCILQFPSPLWRYKGEKVRSTGKVDNRNCLTRNCIMCETRSDDTE</sequence>
<evidence type="ECO:0000313" key="4">
    <source>
        <dbReference type="Proteomes" id="UP000886885"/>
    </source>
</evidence>
<dbReference type="EMBL" id="JAAWWB010000014">
    <property type="protein sequence ID" value="KAG6767260.1"/>
    <property type="molecule type" value="Genomic_DNA"/>
</dbReference>
<dbReference type="PANTHER" id="PTHR10566:SF115">
    <property type="entry name" value="PROTEIN ACTIVITY OF BC1 COMPLEX KINASE 8, CHLOROPLASTIC"/>
    <property type="match status" value="1"/>
</dbReference>
<dbReference type="Pfam" id="PF03109">
    <property type="entry name" value="ABC1"/>
    <property type="match status" value="2"/>
</dbReference>
<reference evidence="3" key="1">
    <citation type="journal article" date="2020" name="bioRxiv">
        <title>Hybrid origin of Populus tomentosa Carr. identified through genome sequencing and phylogenomic analysis.</title>
        <authorList>
            <person name="An X."/>
            <person name="Gao K."/>
            <person name="Chen Z."/>
            <person name="Li J."/>
            <person name="Yang X."/>
            <person name="Yang X."/>
            <person name="Zhou J."/>
            <person name="Guo T."/>
            <person name="Zhao T."/>
            <person name="Huang S."/>
            <person name="Miao D."/>
            <person name="Khan W.U."/>
            <person name="Rao P."/>
            <person name="Ye M."/>
            <person name="Lei B."/>
            <person name="Liao W."/>
            <person name="Wang J."/>
            <person name="Ji L."/>
            <person name="Li Y."/>
            <person name="Guo B."/>
            <person name="Mustafa N.S."/>
            <person name="Li S."/>
            <person name="Yun Q."/>
            <person name="Keller S.R."/>
            <person name="Mao J."/>
            <person name="Zhang R."/>
            <person name="Strauss S.H."/>
        </authorList>
    </citation>
    <scope>NUCLEOTIDE SEQUENCE</scope>
    <source>
        <strain evidence="3">GM15</strain>
        <tissue evidence="3">Leaf</tissue>
    </source>
</reference>
<evidence type="ECO:0000313" key="3">
    <source>
        <dbReference type="EMBL" id="KAG6767260.1"/>
    </source>
</evidence>
<keyword evidence="4" id="KW-1185">Reference proteome</keyword>
<evidence type="ECO:0000259" key="2">
    <source>
        <dbReference type="Pfam" id="PF03109"/>
    </source>
</evidence>
<dbReference type="Proteomes" id="UP000886885">
    <property type="component" value="Chromosome 7D"/>
</dbReference>
<protein>
    <recommendedName>
        <fullName evidence="2">ABC1 atypical kinase-like domain-containing protein</fullName>
    </recommendedName>
</protein>
<comment type="similarity">
    <text evidence="1">Belongs to the protein kinase superfamily. ADCK protein kinase family.</text>
</comment>
<dbReference type="GO" id="GO:1901031">
    <property type="term" value="P:regulation of response to reactive oxygen species"/>
    <property type="evidence" value="ECO:0007669"/>
    <property type="project" value="TreeGrafter"/>
</dbReference>
<gene>
    <name evidence="3" type="ORF">POTOM_028456</name>
</gene>
<dbReference type="CDD" id="cd05121">
    <property type="entry name" value="ABC1_ADCK3-like"/>
    <property type="match status" value="1"/>
</dbReference>
<accession>A0A8X7ZQ72</accession>
<proteinExistence type="inferred from homology"/>
<dbReference type="GO" id="GO:0046467">
    <property type="term" value="P:membrane lipid biosynthetic process"/>
    <property type="evidence" value="ECO:0007669"/>
    <property type="project" value="TreeGrafter"/>
</dbReference>
<feature type="domain" description="ABC1 atypical kinase-like" evidence="2">
    <location>
        <begin position="594"/>
        <end position="643"/>
    </location>
</feature>
<evidence type="ECO:0000256" key="1">
    <source>
        <dbReference type="ARBA" id="ARBA00009670"/>
    </source>
</evidence>
<dbReference type="OrthoDB" id="427480at2759"/>
<comment type="caution">
    <text evidence="3">The sequence shown here is derived from an EMBL/GenBank/DDBJ whole genome shotgun (WGS) entry which is preliminary data.</text>
</comment>
<dbReference type="InterPro" id="IPR050154">
    <property type="entry name" value="UbiB_kinase"/>
</dbReference>
<dbReference type="PANTHER" id="PTHR10566">
    <property type="entry name" value="CHAPERONE-ACTIVITY OF BC1 COMPLEX CABC1 -RELATED"/>
    <property type="match status" value="1"/>
</dbReference>
<feature type="domain" description="ABC1 atypical kinase-like" evidence="2">
    <location>
        <begin position="301"/>
        <end position="497"/>
    </location>
</feature>
<dbReference type="InterPro" id="IPR004147">
    <property type="entry name" value="ABC1_dom"/>
</dbReference>